<dbReference type="AlphaFoldDB" id="A0A1H7X4A9"/>
<protein>
    <submittedName>
        <fullName evidence="1">Uncharacterized protein</fullName>
    </submittedName>
</protein>
<organism evidence="1 2">
    <name type="scientific">Alkalibacterium putridalgicola</name>
    <dbReference type="NCBI Taxonomy" id="426703"/>
    <lineage>
        <taxon>Bacteria</taxon>
        <taxon>Bacillati</taxon>
        <taxon>Bacillota</taxon>
        <taxon>Bacilli</taxon>
        <taxon>Lactobacillales</taxon>
        <taxon>Carnobacteriaceae</taxon>
        <taxon>Alkalibacterium</taxon>
    </lineage>
</organism>
<dbReference type="EMBL" id="FOBL01000044">
    <property type="protein sequence ID" value="SEM28037.1"/>
    <property type="molecule type" value="Genomic_DNA"/>
</dbReference>
<proteinExistence type="predicted"/>
<evidence type="ECO:0000313" key="1">
    <source>
        <dbReference type="EMBL" id="SEM28037.1"/>
    </source>
</evidence>
<gene>
    <name evidence="1" type="ORF">SAMN04488100_1449</name>
</gene>
<name>A0A1H7X4A9_9LACT</name>
<accession>A0A1H7X4A9</accession>
<reference evidence="1 2" key="1">
    <citation type="submission" date="2016-10" db="EMBL/GenBank/DDBJ databases">
        <authorList>
            <person name="de Groot N.N."/>
        </authorList>
    </citation>
    <scope>NUCLEOTIDE SEQUENCE [LARGE SCALE GENOMIC DNA]</scope>
    <source>
        <strain evidence="1 2">DSM 19182</strain>
    </source>
</reference>
<evidence type="ECO:0000313" key="2">
    <source>
        <dbReference type="Proteomes" id="UP000198548"/>
    </source>
</evidence>
<sequence>MLDALNPLSQTKFPLIMVGFLKLLMTFEIIQGNELTFILIDSHI</sequence>
<dbReference type="Proteomes" id="UP000198548">
    <property type="component" value="Unassembled WGS sequence"/>
</dbReference>